<dbReference type="Proteomes" id="UP000694005">
    <property type="component" value="Chromosome A02"/>
</dbReference>
<dbReference type="AlphaFoldDB" id="A0A3P6AZU1"/>
<keyword evidence="1" id="KW-0812">Transmembrane</keyword>
<dbReference type="EMBL" id="LS974618">
    <property type="protein sequence ID" value="CAG7896329.1"/>
    <property type="molecule type" value="Genomic_DNA"/>
</dbReference>
<sequence length="60" mass="6819">MLVWLPTGYSLFSLFNMLASYISIMQASGTPPSSSLNANAAFEHKRSELQPKERLLRFRN</sequence>
<dbReference type="Gramene" id="A02p52810.2_BraZ1">
    <property type="protein sequence ID" value="A02p52810.2_BraZ1.CDS.1"/>
    <property type="gene ID" value="A02g52810.2_BraZ1"/>
</dbReference>
<proteinExistence type="predicted"/>
<evidence type="ECO:0000313" key="3">
    <source>
        <dbReference type="EMBL" id="VDC93533.1"/>
    </source>
</evidence>
<evidence type="ECO:0000256" key="1">
    <source>
        <dbReference type="SAM" id="Phobius"/>
    </source>
</evidence>
<reference evidence="3" key="1">
    <citation type="submission" date="2018-11" db="EMBL/GenBank/DDBJ databases">
        <authorList>
            <consortium name="Genoscope - CEA"/>
            <person name="William W."/>
        </authorList>
    </citation>
    <scope>NUCLEOTIDE SEQUENCE</scope>
</reference>
<feature type="transmembrane region" description="Helical" evidence="1">
    <location>
        <begin position="6"/>
        <end position="24"/>
    </location>
</feature>
<name>A0A3P6AZU1_BRACM</name>
<dbReference type="EMBL" id="LR031573">
    <property type="protein sequence ID" value="VDC93533.1"/>
    <property type="molecule type" value="Genomic_DNA"/>
</dbReference>
<keyword evidence="1" id="KW-0472">Membrane</keyword>
<accession>A0A3P6AZU1</accession>
<evidence type="ECO:0000313" key="2">
    <source>
        <dbReference type="EMBL" id="CAG7896329.1"/>
    </source>
</evidence>
<organism evidence="3">
    <name type="scientific">Brassica campestris</name>
    <name type="common">Field mustard</name>
    <dbReference type="NCBI Taxonomy" id="3711"/>
    <lineage>
        <taxon>Eukaryota</taxon>
        <taxon>Viridiplantae</taxon>
        <taxon>Streptophyta</taxon>
        <taxon>Embryophyta</taxon>
        <taxon>Tracheophyta</taxon>
        <taxon>Spermatophyta</taxon>
        <taxon>Magnoliopsida</taxon>
        <taxon>eudicotyledons</taxon>
        <taxon>Gunneridae</taxon>
        <taxon>Pentapetalae</taxon>
        <taxon>rosids</taxon>
        <taxon>malvids</taxon>
        <taxon>Brassicales</taxon>
        <taxon>Brassicaceae</taxon>
        <taxon>Brassiceae</taxon>
        <taxon>Brassica</taxon>
    </lineage>
</organism>
<protein>
    <submittedName>
        <fullName evidence="2">Uncharacterized protein</fullName>
    </submittedName>
</protein>
<keyword evidence="1" id="KW-1133">Transmembrane helix</keyword>
<gene>
    <name evidence="3" type="ORF">BRAA02T09377Z</name>
    <name evidence="2" type="ORF">BRAPAZ1V2_A02P52810.2</name>
</gene>